<evidence type="ECO:0000313" key="6">
    <source>
        <dbReference type="Proteomes" id="UP000030300"/>
    </source>
</evidence>
<dbReference type="InterPro" id="IPR051534">
    <property type="entry name" value="CBASS_pafABC_assoc_protein"/>
</dbReference>
<feature type="domain" description="PafC HTH" evidence="3">
    <location>
        <begin position="17"/>
        <end position="142"/>
    </location>
</feature>
<dbReference type="GeneID" id="96609871"/>
<keyword evidence="6" id="KW-1185">Reference proteome</keyword>
<gene>
    <name evidence="5" type="ORF">KR76_13435</name>
</gene>
<accession>A0A0A1DR67</accession>
<evidence type="ECO:0000256" key="1">
    <source>
        <dbReference type="SAM" id="MobiDB-lite"/>
    </source>
</evidence>
<proteinExistence type="predicted"/>
<dbReference type="eggNOG" id="COG2378">
    <property type="taxonomic scope" value="Bacteria"/>
</dbReference>
<dbReference type="Proteomes" id="UP000030300">
    <property type="component" value="Chromosome"/>
</dbReference>
<feature type="compositionally biased region" description="Basic and acidic residues" evidence="1">
    <location>
        <begin position="249"/>
        <end position="259"/>
    </location>
</feature>
<dbReference type="PANTHER" id="PTHR34580">
    <property type="match status" value="1"/>
</dbReference>
<dbReference type="InterPro" id="IPR026881">
    <property type="entry name" value="WYL_dom"/>
</dbReference>
<dbReference type="EMBL" id="CP009896">
    <property type="protein sequence ID" value="AIY19921.2"/>
    <property type="molecule type" value="Genomic_DNA"/>
</dbReference>
<organism evidence="5 6">
    <name type="scientific">Nocardioides simplex</name>
    <name type="common">Arthrobacter simplex</name>
    <dbReference type="NCBI Taxonomy" id="2045"/>
    <lineage>
        <taxon>Bacteria</taxon>
        <taxon>Bacillati</taxon>
        <taxon>Actinomycetota</taxon>
        <taxon>Actinomycetes</taxon>
        <taxon>Propionibacteriales</taxon>
        <taxon>Nocardioidaceae</taxon>
        <taxon>Pimelobacter</taxon>
    </lineage>
</organism>
<evidence type="ECO:0000259" key="4">
    <source>
        <dbReference type="Pfam" id="PF25583"/>
    </source>
</evidence>
<feature type="domain" description="WCX" evidence="4">
    <location>
        <begin position="266"/>
        <end position="339"/>
    </location>
</feature>
<dbReference type="OrthoDB" id="5174471at2"/>
<dbReference type="InterPro" id="IPR028349">
    <property type="entry name" value="PafC-like"/>
</dbReference>
<dbReference type="PROSITE" id="PS52050">
    <property type="entry name" value="WYL"/>
    <property type="match status" value="1"/>
</dbReference>
<evidence type="ECO:0000313" key="5">
    <source>
        <dbReference type="EMBL" id="AIY19921.2"/>
    </source>
</evidence>
<dbReference type="InterPro" id="IPR057727">
    <property type="entry name" value="WCX_dom"/>
</dbReference>
<name>A0A0A1DR67_NOCSI</name>
<dbReference type="KEGG" id="psim:KR76_13435"/>
<keyword evidence="5" id="KW-0238">DNA-binding</keyword>
<dbReference type="PANTHER" id="PTHR34580:SF1">
    <property type="entry name" value="PROTEIN PAFC"/>
    <property type="match status" value="1"/>
</dbReference>
<dbReference type="RefSeq" id="WP_052138622.1">
    <property type="nucleotide sequence ID" value="NZ_BJMC01000009.1"/>
</dbReference>
<dbReference type="PIRSF" id="PIRSF016838">
    <property type="entry name" value="PafC"/>
    <property type="match status" value="1"/>
</dbReference>
<dbReference type="Pfam" id="PF19187">
    <property type="entry name" value="HTH_PafC"/>
    <property type="match status" value="1"/>
</dbReference>
<dbReference type="HOGENOM" id="CLU_041141_2_0_11"/>
<dbReference type="GO" id="GO:0003677">
    <property type="term" value="F:DNA binding"/>
    <property type="evidence" value="ECO:0007669"/>
    <property type="project" value="UniProtKB-KW"/>
</dbReference>
<evidence type="ECO:0000259" key="3">
    <source>
        <dbReference type="Pfam" id="PF19187"/>
    </source>
</evidence>
<dbReference type="AlphaFoldDB" id="A0A0A1DR67"/>
<dbReference type="Pfam" id="PF13280">
    <property type="entry name" value="WYL"/>
    <property type="match status" value="1"/>
</dbReference>
<sequence>MSPAPKSRPAPAPGARDQVARLLTLVPFLHHRDGVRLEEAAKVLGTTPAQVVRDLRVLFMCGLPGGLPDDLIDVDLDAIVTDEGSPVTEGVIRVENADYLARPLRLSATEASAVIVALRMLRETRAAGATPELVDRVLAKLESAAATAGAAHVEVAPSPRDAQQVVVAELTALVQQALAGSQQLRLSYFVPSRDEESERVVDPYGVVTHGVFAYLDAWCHRAGGDRLFRLDRISKAELLPSRTTTTPRPPRDLSDGLFRDDATPDAVPVTLRLAPPARWATDYYPVRAVRPLDDGSAEVDLLVVDRRWLTRLLLRLAPHAEVVSPAEFTESFIVRAQETLRLYQ</sequence>
<evidence type="ECO:0000259" key="2">
    <source>
        <dbReference type="Pfam" id="PF13280"/>
    </source>
</evidence>
<feature type="region of interest" description="Disordered" evidence="1">
    <location>
        <begin position="240"/>
        <end position="259"/>
    </location>
</feature>
<dbReference type="InterPro" id="IPR043839">
    <property type="entry name" value="PafC_HTH"/>
</dbReference>
<dbReference type="Pfam" id="PF25583">
    <property type="entry name" value="WCX"/>
    <property type="match status" value="1"/>
</dbReference>
<dbReference type="STRING" id="2045.KR76_13435"/>
<feature type="domain" description="WYL" evidence="2">
    <location>
        <begin position="171"/>
        <end position="237"/>
    </location>
</feature>
<protein>
    <submittedName>
        <fullName evidence="5">Putative DNA-binding protein</fullName>
    </submittedName>
</protein>
<reference evidence="5 6" key="1">
    <citation type="journal article" date="2015" name="Genome Announc.">
        <title>Complete Genome Sequence of Steroid-Transforming Nocardioides simplex VKM Ac-2033D.</title>
        <authorList>
            <person name="Shtratnikova V.Y."/>
            <person name="Schelkunov M.I."/>
            <person name="Pekov Y.A."/>
            <person name="Fokina V.V."/>
            <person name="Logacheva M.D."/>
            <person name="Sokolov S.L."/>
            <person name="Bragin E.Y."/>
            <person name="Ashapkin V.V."/>
            <person name="Donova M.V."/>
        </authorList>
    </citation>
    <scope>NUCLEOTIDE SEQUENCE [LARGE SCALE GENOMIC DNA]</scope>
    <source>
        <strain evidence="5 6">VKM Ac-2033D</strain>
    </source>
</reference>